<dbReference type="Proteomes" id="UP000008824">
    <property type="component" value="Chromosome"/>
</dbReference>
<organism evidence="2 3">
    <name type="scientific">Salmonella newport (strain SL254)</name>
    <dbReference type="NCBI Taxonomy" id="423368"/>
    <lineage>
        <taxon>Bacteria</taxon>
        <taxon>Pseudomonadati</taxon>
        <taxon>Pseudomonadota</taxon>
        <taxon>Gammaproteobacteria</taxon>
        <taxon>Enterobacterales</taxon>
        <taxon>Enterobacteriaceae</taxon>
        <taxon>Salmonella</taxon>
    </lineage>
</organism>
<dbReference type="RefSeq" id="WP_000931859.1">
    <property type="nucleotide sequence ID" value="NC_011080.1"/>
</dbReference>
<sequence length="151" mass="17264">MLNHEDPRTALIDFLKSIPQNLRIDEYLFIILMCCGENPPEDLDDFEPIVEKYLSRTGYAGFGAVICTIAILERRLSSVMLKLERAEESLKALSNKNADFSQYPLLSMPLKKRQYAQVVERWRALLHGALSAENLAYFEQNPQALSLVTKE</sequence>
<evidence type="ECO:0000256" key="1">
    <source>
        <dbReference type="SAM" id="Coils"/>
    </source>
</evidence>
<reference evidence="2 3" key="1">
    <citation type="journal article" date="2011" name="J. Bacteriol.">
        <title>Comparative genomics of 28 Salmonella enterica isolates: evidence for CRISPR-mediated adaptive sublineage evolution.</title>
        <authorList>
            <person name="Fricke W.F."/>
            <person name="Mammel M.K."/>
            <person name="McDermott P.F."/>
            <person name="Tartera C."/>
            <person name="White D.G."/>
            <person name="Leclerc J.E."/>
            <person name="Ravel J."/>
            <person name="Cebula T.A."/>
        </authorList>
    </citation>
    <scope>NUCLEOTIDE SEQUENCE [LARGE SCALE GENOMIC DNA]</scope>
    <source>
        <strain evidence="2 3">SL254</strain>
    </source>
</reference>
<dbReference type="AlphaFoldDB" id="A0A0H3BSP4"/>
<proteinExistence type="predicted"/>
<evidence type="ECO:0000313" key="2">
    <source>
        <dbReference type="EMBL" id="ACF63952.1"/>
    </source>
</evidence>
<gene>
    <name evidence="2" type="ordered locus">SNSL254_A1173</name>
</gene>
<accession>A0A0H3BSP4</accession>
<name>A0A0H3BSP4_SALNS</name>
<dbReference type="HOGENOM" id="CLU_1805458_0_0_6"/>
<protein>
    <submittedName>
        <fullName evidence="2">Uncharacterized protein</fullName>
    </submittedName>
</protein>
<keyword evidence="1" id="KW-0175">Coiled coil</keyword>
<feature type="coiled-coil region" evidence="1">
    <location>
        <begin position="69"/>
        <end position="103"/>
    </location>
</feature>
<evidence type="ECO:0000313" key="3">
    <source>
        <dbReference type="Proteomes" id="UP000008824"/>
    </source>
</evidence>
<dbReference type="KEGG" id="see:SNSL254_A1173"/>
<dbReference type="EMBL" id="CP001113">
    <property type="protein sequence ID" value="ACF63952.1"/>
    <property type="molecule type" value="Genomic_DNA"/>
</dbReference>